<comment type="caution">
    <text evidence="3">The sequence shown here is derived from an EMBL/GenBank/DDBJ whole genome shotgun (WGS) entry which is preliminary data.</text>
</comment>
<feature type="domain" description="YCII-related" evidence="2">
    <location>
        <begin position="44"/>
        <end position="106"/>
    </location>
</feature>
<dbReference type="EMBL" id="LNQL01000006">
    <property type="protein sequence ID" value="KSU47965.1"/>
    <property type="molecule type" value="Genomic_DNA"/>
</dbReference>
<proteinExistence type="inferred from homology"/>
<dbReference type="AlphaFoldDB" id="A0A0V8GCE4"/>
<evidence type="ECO:0000313" key="3">
    <source>
        <dbReference type="EMBL" id="KSU47965.1"/>
    </source>
</evidence>
<evidence type="ECO:0000313" key="4">
    <source>
        <dbReference type="Proteomes" id="UP000053797"/>
    </source>
</evidence>
<sequence length="121" mass="13806">MQFLYTGYYDAERMDALSKEEIDALMSRCDELMITFNEQVNVLSEWHPGLTTQAFYWQDGVVQKKVEPDRTHGEQIGSLIVFEARDLDQAMELASLHPTTQVAEGESYGWRAEVRPLSGTS</sequence>
<dbReference type="InterPro" id="IPR005545">
    <property type="entry name" value="YCII"/>
</dbReference>
<dbReference type="SUPFAM" id="SSF54909">
    <property type="entry name" value="Dimeric alpha+beta barrel"/>
    <property type="match status" value="1"/>
</dbReference>
<dbReference type="Gene3D" id="3.30.70.1060">
    <property type="entry name" value="Dimeric alpha+beta barrel"/>
    <property type="match status" value="1"/>
</dbReference>
<accession>A0A0V8GCE4</accession>
<comment type="similarity">
    <text evidence="1">Belongs to the YciI family.</text>
</comment>
<evidence type="ECO:0000256" key="1">
    <source>
        <dbReference type="ARBA" id="ARBA00007689"/>
    </source>
</evidence>
<organism evidence="3 4">
    <name type="scientific">Exiguobacterium indicum</name>
    <dbReference type="NCBI Taxonomy" id="296995"/>
    <lineage>
        <taxon>Bacteria</taxon>
        <taxon>Bacillati</taxon>
        <taxon>Bacillota</taxon>
        <taxon>Bacilli</taxon>
        <taxon>Bacillales</taxon>
        <taxon>Bacillales Family XII. Incertae Sedis</taxon>
        <taxon>Exiguobacterium</taxon>
    </lineage>
</organism>
<gene>
    <name evidence="3" type="ORF">AS033_15025</name>
</gene>
<dbReference type="InterPro" id="IPR011008">
    <property type="entry name" value="Dimeric_a/b-barrel"/>
</dbReference>
<protein>
    <recommendedName>
        <fullName evidence="2">YCII-related domain-containing protein</fullName>
    </recommendedName>
</protein>
<dbReference type="Proteomes" id="UP000053797">
    <property type="component" value="Unassembled WGS sequence"/>
</dbReference>
<name>A0A0V8GCE4_9BACL</name>
<dbReference type="RefSeq" id="WP_058265950.1">
    <property type="nucleotide sequence ID" value="NZ_FMYN01000006.1"/>
</dbReference>
<reference evidence="3 4" key="1">
    <citation type="journal article" date="2015" name="Int. J. Syst. Evol. Microbiol.">
        <title>Exiguobacterium enclense sp. nov., isolated from sediment.</title>
        <authorList>
            <person name="Dastager S.G."/>
            <person name="Mawlankar R."/>
            <person name="Sonalkar V.V."/>
            <person name="Thorat M.N."/>
            <person name="Mual P."/>
            <person name="Verma A."/>
            <person name="Krishnamurthi S."/>
            <person name="Tang S.K."/>
            <person name="Li W.J."/>
        </authorList>
    </citation>
    <scope>NUCLEOTIDE SEQUENCE [LARGE SCALE GENOMIC DNA]</scope>
    <source>
        <strain evidence="3 4">NIO-1109</strain>
    </source>
</reference>
<dbReference type="Pfam" id="PF03795">
    <property type="entry name" value="YCII"/>
    <property type="match status" value="1"/>
</dbReference>
<dbReference type="OrthoDB" id="9807535at2"/>
<evidence type="ECO:0000259" key="2">
    <source>
        <dbReference type="Pfam" id="PF03795"/>
    </source>
</evidence>